<dbReference type="GO" id="GO:0000287">
    <property type="term" value="F:magnesium ion binding"/>
    <property type="evidence" value="ECO:0007669"/>
    <property type="project" value="InterPro"/>
</dbReference>
<evidence type="ECO:0000313" key="1">
    <source>
        <dbReference type="EMBL" id="KKL67003.1"/>
    </source>
</evidence>
<dbReference type="GO" id="GO:0006281">
    <property type="term" value="P:DNA repair"/>
    <property type="evidence" value="ECO:0007669"/>
    <property type="project" value="InterPro"/>
</dbReference>
<dbReference type="Pfam" id="PF05866">
    <property type="entry name" value="RusA"/>
    <property type="match status" value="1"/>
</dbReference>
<dbReference type="GO" id="GO:0006310">
    <property type="term" value="P:DNA recombination"/>
    <property type="evidence" value="ECO:0007669"/>
    <property type="project" value="InterPro"/>
</dbReference>
<organism evidence="1">
    <name type="scientific">marine sediment metagenome</name>
    <dbReference type="NCBI Taxonomy" id="412755"/>
    <lineage>
        <taxon>unclassified sequences</taxon>
        <taxon>metagenomes</taxon>
        <taxon>ecological metagenomes</taxon>
    </lineage>
</organism>
<protein>
    <submittedName>
        <fullName evidence="1">Uncharacterized protein</fullName>
    </submittedName>
</protein>
<dbReference type="InterPro" id="IPR036614">
    <property type="entry name" value="RusA-like_sf"/>
</dbReference>
<reference evidence="1" key="1">
    <citation type="journal article" date="2015" name="Nature">
        <title>Complex archaea that bridge the gap between prokaryotes and eukaryotes.</title>
        <authorList>
            <person name="Spang A."/>
            <person name="Saw J.H."/>
            <person name="Jorgensen S.L."/>
            <person name="Zaremba-Niedzwiedzka K."/>
            <person name="Martijn J."/>
            <person name="Lind A.E."/>
            <person name="van Eijk R."/>
            <person name="Schleper C."/>
            <person name="Guy L."/>
            <person name="Ettema T.J."/>
        </authorList>
    </citation>
    <scope>NUCLEOTIDE SEQUENCE</scope>
</reference>
<dbReference type="Gene3D" id="3.30.1330.70">
    <property type="entry name" value="Holliday junction resolvase RusA"/>
    <property type="match status" value="1"/>
</dbReference>
<gene>
    <name evidence="1" type="ORF">LCGC14_2139330</name>
</gene>
<proteinExistence type="predicted"/>
<dbReference type="AlphaFoldDB" id="A0A0F9DYT7"/>
<dbReference type="InterPro" id="IPR008822">
    <property type="entry name" value="Endonuclease_RusA-like"/>
</dbReference>
<dbReference type="EMBL" id="LAZR01027021">
    <property type="protein sequence ID" value="KKL67003.1"/>
    <property type="molecule type" value="Genomic_DNA"/>
</dbReference>
<sequence length="153" mass="17909">MNGQPTLLDIKYKLLYKLTAYGEPVAQGRHRSRIVNMGPKKQYIQNYELKENTDYKKFIQNQVCISGIPENGLFDEPLVLSCRIYRMRPKSKPKKIIYPTTTPDLDNYLKAIKDALTGLVYRDDSLIVGYRDVWKLYDSNRPRVEIELYGIEQ</sequence>
<name>A0A0F9DYT7_9ZZZZ</name>
<dbReference type="SUPFAM" id="SSF103084">
    <property type="entry name" value="Holliday junction resolvase RusA"/>
    <property type="match status" value="1"/>
</dbReference>
<comment type="caution">
    <text evidence="1">The sequence shown here is derived from an EMBL/GenBank/DDBJ whole genome shotgun (WGS) entry which is preliminary data.</text>
</comment>
<accession>A0A0F9DYT7</accession>